<dbReference type="AlphaFoldDB" id="A0A059AAL6"/>
<organism evidence="1">
    <name type="scientific">Eucalyptus grandis</name>
    <name type="common">Flooded gum</name>
    <dbReference type="NCBI Taxonomy" id="71139"/>
    <lineage>
        <taxon>Eukaryota</taxon>
        <taxon>Viridiplantae</taxon>
        <taxon>Streptophyta</taxon>
        <taxon>Embryophyta</taxon>
        <taxon>Tracheophyta</taxon>
        <taxon>Spermatophyta</taxon>
        <taxon>Magnoliopsida</taxon>
        <taxon>eudicotyledons</taxon>
        <taxon>Gunneridae</taxon>
        <taxon>Pentapetalae</taxon>
        <taxon>rosids</taxon>
        <taxon>malvids</taxon>
        <taxon>Myrtales</taxon>
        <taxon>Myrtaceae</taxon>
        <taxon>Myrtoideae</taxon>
        <taxon>Eucalypteae</taxon>
        <taxon>Eucalyptus</taxon>
    </lineage>
</organism>
<proteinExistence type="predicted"/>
<dbReference type="InParanoid" id="A0A059AAL6"/>
<dbReference type="Gramene" id="KCW50774">
    <property type="protein sequence ID" value="KCW50774"/>
    <property type="gene ID" value="EUGRSUZ_J00443"/>
</dbReference>
<sequence>MAIDSPSSPMTGPRWRSILKLPWLAHGHISPLLKLTKNLLSSSSSCQNPFLIFYSTPVNLASLRTLLPPHLSPSIRLIEVRLPLLPPRWPPYLPASTLPATFLPTSCPSLI</sequence>
<dbReference type="Gene3D" id="3.40.50.2000">
    <property type="entry name" value="Glycogen Phosphorylase B"/>
    <property type="match status" value="1"/>
</dbReference>
<evidence type="ECO:0000313" key="1">
    <source>
        <dbReference type="EMBL" id="KCW50774.1"/>
    </source>
</evidence>
<reference evidence="1" key="1">
    <citation type="submission" date="2013-07" db="EMBL/GenBank/DDBJ databases">
        <title>The genome of Eucalyptus grandis.</title>
        <authorList>
            <person name="Schmutz J."/>
            <person name="Hayes R."/>
            <person name="Myburg A."/>
            <person name="Tuskan G."/>
            <person name="Grattapaglia D."/>
            <person name="Rokhsar D.S."/>
        </authorList>
    </citation>
    <scope>NUCLEOTIDE SEQUENCE</scope>
    <source>
        <tissue evidence="1">Leaf extractions</tissue>
    </source>
</reference>
<gene>
    <name evidence="1" type="ORF">EUGRSUZ_J00443</name>
</gene>
<name>A0A059AAL6_EUCGR</name>
<protein>
    <submittedName>
        <fullName evidence="1">Uncharacterized protein</fullName>
    </submittedName>
</protein>
<dbReference type="EMBL" id="KK198762">
    <property type="protein sequence ID" value="KCW50774.1"/>
    <property type="molecule type" value="Genomic_DNA"/>
</dbReference>
<accession>A0A059AAL6</accession>